<reference evidence="1 2" key="1">
    <citation type="submission" date="2017-06" db="EMBL/GenBank/DDBJ databases">
        <title>Complete genome sequence of Nitrospirillum amazonense strain CBAmC, an endophytic nitrogen-fixing and plant growth-promoting bacterium, isolated from sugarcane.</title>
        <authorList>
            <person name="Schwab S."/>
            <person name="dos Santos Teixeira K.R."/>
            <person name="Simoes Araujo J.L."/>
            <person name="Soares Vidal M."/>
            <person name="Borges de Freitas H.R."/>
            <person name="Rivello Crivelaro A.L."/>
            <person name="Bueno de Camargo Nunes A."/>
            <person name="dos Santos C.M."/>
            <person name="Palmeira da Silva Rosa D."/>
            <person name="da Silva Padilha D."/>
            <person name="da Silva E."/>
            <person name="Araujo Terra L."/>
            <person name="Soares Mendes V."/>
            <person name="Farinelli L."/>
            <person name="Magalhaes Cruz L."/>
            <person name="Baldani J.I."/>
        </authorList>
    </citation>
    <scope>NUCLEOTIDE SEQUENCE [LARGE SCALE GENOMIC DNA]</scope>
    <source>
        <strain evidence="1 2">CBAmC</strain>
    </source>
</reference>
<keyword evidence="2" id="KW-1185">Reference proteome</keyword>
<dbReference type="EMBL" id="CP022110">
    <property type="protein sequence ID" value="ASG21445.1"/>
    <property type="molecule type" value="Genomic_DNA"/>
</dbReference>
<organism evidence="1 2">
    <name type="scientific">Nitrospirillum viridazoti CBAmc</name>
    <dbReference type="NCBI Taxonomy" id="1441467"/>
    <lineage>
        <taxon>Bacteria</taxon>
        <taxon>Pseudomonadati</taxon>
        <taxon>Pseudomonadota</taxon>
        <taxon>Alphaproteobacteria</taxon>
        <taxon>Rhodospirillales</taxon>
        <taxon>Azospirillaceae</taxon>
        <taxon>Nitrospirillum</taxon>
        <taxon>Nitrospirillum viridazoti</taxon>
    </lineage>
</organism>
<evidence type="ECO:0000313" key="2">
    <source>
        <dbReference type="Proteomes" id="UP000197153"/>
    </source>
</evidence>
<protein>
    <submittedName>
        <fullName evidence="1">Uncharacterized protein</fullName>
    </submittedName>
</protein>
<proteinExistence type="predicted"/>
<dbReference type="RefSeq" id="WP_145727951.1">
    <property type="nucleotide sequence ID" value="NZ_CP022110.1"/>
</dbReference>
<gene>
    <name evidence="1" type="ORF">Y958_11870</name>
</gene>
<dbReference type="KEGG" id="nao:Y958_11870"/>
<dbReference type="Proteomes" id="UP000197153">
    <property type="component" value="Chromosome 1"/>
</dbReference>
<dbReference type="AlphaFoldDB" id="A0A248JRX4"/>
<evidence type="ECO:0000313" key="1">
    <source>
        <dbReference type="EMBL" id="ASG21445.1"/>
    </source>
</evidence>
<name>A0A248JRX4_9PROT</name>
<accession>A0A248JRX4</accession>
<sequence length="62" mass="6325">MTSLITSLRRRLNDRGLDLAVLVVVSAFLTLVVLSAAPDATVDEAQAAPAGPAQLADGQAGH</sequence>